<dbReference type="Proteomes" id="UP000783686">
    <property type="component" value="Unassembled WGS sequence"/>
</dbReference>
<dbReference type="InterPro" id="IPR015338">
    <property type="entry name" value="GT64_dom"/>
</dbReference>
<organism evidence="7 8">
    <name type="scientific">Bursaphelenchus okinawaensis</name>
    <dbReference type="NCBI Taxonomy" id="465554"/>
    <lineage>
        <taxon>Eukaryota</taxon>
        <taxon>Metazoa</taxon>
        <taxon>Ecdysozoa</taxon>
        <taxon>Nematoda</taxon>
        <taxon>Chromadorea</taxon>
        <taxon>Rhabditida</taxon>
        <taxon>Tylenchina</taxon>
        <taxon>Tylenchomorpha</taxon>
        <taxon>Aphelenchoidea</taxon>
        <taxon>Aphelenchoididae</taxon>
        <taxon>Bursaphelenchus</taxon>
    </lineage>
</organism>
<evidence type="ECO:0000313" key="8">
    <source>
        <dbReference type="Proteomes" id="UP000614601"/>
    </source>
</evidence>
<dbReference type="EMBL" id="CAJFDH010000006">
    <property type="protein sequence ID" value="CAD5229985.1"/>
    <property type="molecule type" value="Genomic_DNA"/>
</dbReference>
<dbReference type="InterPro" id="IPR029044">
    <property type="entry name" value="Nucleotide-diphossugar_trans"/>
</dbReference>
<gene>
    <name evidence="7" type="ORF">BOKJ2_LOCUS13909</name>
</gene>
<evidence type="ECO:0000256" key="3">
    <source>
        <dbReference type="ARBA" id="ARBA00022679"/>
    </source>
</evidence>
<dbReference type="AlphaFoldDB" id="A0A811LK45"/>
<dbReference type="PANTHER" id="PTHR48261">
    <property type="entry name" value="ACETYLGLUCOSAMINYLTRANSFERASE"/>
    <property type="match status" value="1"/>
</dbReference>
<reference evidence="7" key="1">
    <citation type="submission" date="2020-09" db="EMBL/GenBank/DDBJ databases">
        <authorList>
            <person name="Kikuchi T."/>
        </authorList>
    </citation>
    <scope>NUCLEOTIDE SEQUENCE</scope>
    <source>
        <strain evidence="7">SH1</strain>
    </source>
</reference>
<keyword evidence="3" id="KW-0808">Transferase</keyword>
<dbReference type="GO" id="GO:1901135">
    <property type="term" value="P:carbohydrate derivative metabolic process"/>
    <property type="evidence" value="ECO:0007669"/>
    <property type="project" value="UniProtKB-ARBA"/>
</dbReference>
<evidence type="ECO:0000256" key="5">
    <source>
        <dbReference type="ARBA" id="ARBA00023157"/>
    </source>
</evidence>
<accession>A0A811LK45</accession>
<dbReference type="Proteomes" id="UP000614601">
    <property type="component" value="Unassembled WGS sequence"/>
</dbReference>
<evidence type="ECO:0000256" key="2">
    <source>
        <dbReference type="ARBA" id="ARBA00010271"/>
    </source>
</evidence>
<keyword evidence="4" id="KW-0472">Membrane</keyword>
<keyword evidence="8" id="KW-1185">Reference proteome</keyword>
<name>A0A811LK45_9BILA</name>
<comment type="subcellular location">
    <subcellularLocation>
        <location evidence="1">Endoplasmic reticulum membrane</location>
        <topology evidence="1">Single-pass type II membrane protein</topology>
    </subcellularLocation>
</comment>
<sequence>MVQEAVERFDYSSTSKLYTPTYFNRTYNTYNITYDRNSENYTIVILFYQRDKQLTYTLSTFAKLANLHKVLVVWNDVEREVDPDLIPVLHVSIVVLKMTKNSLNNRFLPFVEIETDAVLNMDDDFNVDHHVIELMFDVWKSNRRAIVGPNARYASASLNSTKAVYAMPENGVYNIILTSGTFIHKDIHLAYTILMSPKIRIKVDQITNCEDIAINFLVCHLYLDAATIKVTGIQNTHGKYANHGLHQRGKSHYSNREKCVDEFTQLYGYLPLVSRKWKVV</sequence>
<feature type="domain" description="Glycosyl transferase 64" evidence="6">
    <location>
        <begin position="41"/>
        <end position="279"/>
    </location>
</feature>
<proteinExistence type="inferred from homology"/>
<comment type="caution">
    <text evidence="7">The sequence shown here is derived from an EMBL/GenBank/DDBJ whole genome shotgun (WGS) entry which is preliminary data.</text>
</comment>
<dbReference type="Gene3D" id="3.90.550.10">
    <property type="entry name" value="Spore Coat Polysaccharide Biosynthesis Protein SpsA, Chain A"/>
    <property type="match status" value="1"/>
</dbReference>
<dbReference type="PANTHER" id="PTHR48261:SF2">
    <property type="entry name" value="ACETYLGLUCOSAMINYLTRANSFERASE"/>
    <property type="match status" value="1"/>
</dbReference>
<keyword evidence="5" id="KW-1015">Disulfide bond</keyword>
<evidence type="ECO:0000256" key="4">
    <source>
        <dbReference type="ARBA" id="ARBA00023136"/>
    </source>
</evidence>
<evidence type="ECO:0000259" key="6">
    <source>
        <dbReference type="Pfam" id="PF09258"/>
    </source>
</evidence>
<comment type="similarity">
    <text evidence="2">Belongs to the glycosyltransferase 47 family.</text>
</comment>
<dbReference type="GO" id="GO:0016757">
    <property type="term" value="F:glycosyltransferase activity"/>
    <property type="evidence" value="ECO:0007669"/>
    <property type="project" value="InterPro"/>
</dbReference>
<dbReference type="EMBL" id="CAJFCW020000006">
    <property type="protein sequence ID" value="CAG9127373.1"/>
    <property type="molecule type" value="Genomic_DNA"/>
</dbReference>
<dbReference type="Pfam" id="PF09258">
    <property type="entry name" value="Glyco_transf_64"/>
    <property type="match status" value="1"/>
</dbReference>
<evidence type="ECO:0000256" key="1">
    <source>
        <dbReference type="ARBA" id="ARBA00004648"/>
    </source>
</evidence>
<dbReference type="OrthoDB" id="5954868at2759"/>
<protein>
    <recommendedName>
        <fullName evidence="6">Glycosyl transferase 64 domain-containing protein</fullName>
    </recommendedName>
</protein>
<dbReference type="GO" id="GO:0005789">
    <property type="term" value="C:endoplasmic reticulum membrane"/>
    <property type="evidence" value="ECO:0007669"/>
    <property type="project" value="UniProtKB-SubCell"/>
</dbReference>
<evidence type="ECO:0000313" key="7">
    <source>
        <dbReference type="EMBL" id="CAD5229985.1"/>
    </source>
</evidence>
<dbReference type="SUPFAM" id="SSF53448">
    <property type="entry name" value="Nucleotide-diphospho-sugar transferases"/>
    <property type="match status" value="1"/>
</dbReference>
<dbReference type="InterPro" id="IPR004263">
    <property type="entry name" value="Exostosin"/>
</dbReference>